<name>A0ABY3X9P7_9GAMM</name>
<dbReference type="EMBL" id="CP093547">
    <property type="protein sequence ID" value="UNP27492.1"/>
    <property type="molecule type" value="Genomic_DNA"/>
</dbReference>
<feature type="region of interest" description="Disordered" evidence="1">
    <location>
        <begin position="13"/>
        <end position="37"/>
    </location>
</feature>
<evidence type="ECO:0000313" key="3">
    <source>
        <dbReference type="Proteomes" id="UP000829194"/>
    </source>
</evidence>
<protein>
    <submittedName>
        <fullName evidence="2">Uncharacterized protein</fullName>
    </submittedName>
</protein>
<reference evidence="2 3" key="1">
    <citation type="submission" date="2022-03" db="EMBL/GenBank/DDBJ databases">
        <title>Complete genome sequence of Lysobacter capsici VKM B-2533 and Lysobacter gummosus 10.1.1, promising sources of lytic agents.</title>
        <authorList>
            <person name="Tarlachkov S.V."/>
            <person name="Kudryakova I.V."/>
            <person name="Afoshin A.S."/>
            <person name="Leontyevskaya E.A."/>
            <person name="Leontyevskaya N.V."/>
        </authorList>
    </citation>
    <scope>NUCLEOTIDE SEQUENCE [LARGE SCALE GENOMIC DNA]</scope>
    <source>
        <strain evidence="2 3">10.1.1</strain>
    </source>
</reference>
<dbReference type="RefSeq" id="WP_057943207.1">
    <property type="nucleotide sequence ID" value="NZ_CP011131.1"/>
</dbReference>
<feature type="compositionally biased region" description="Basic and acidic residues" evidence="1">
    <location>
        <begin position="16"/>
        <end position="26"/>
    </location>
</feature>
<evidence type="ECO:0000313" key="2">
    <source>
        <dbReference type="EMBL" id="UNP27492.1"/>
    </source>
</evidence>
<organism evidence="2 3">
    <name type="scientific">Lysobacter gummosus</name>
    <dbReference type="NCBI Taxonomy" id="262324"/>
    <lineage>
        <taxon>Bacteria</taxon>
        <taxon>Pseudomonadati</taxon>
        <taxon>Pseudomonadota</taxon>
        <taxon>Gammaproteobacteria</taxon>
        <taxon>Lysobacterales</taxon>
        <taxon>Lysobacteraceae</taxon>
        <taxon>Lysobacter</taxon>
    </lineage>
</organism>
<gene>
    <name evidence="2" type="ORF">MOV92_13220</name>
</gene>
<proteinExistence type="predicted"/>
<keyword evidence="3" id="KW-1185">Reference proteome</keyword>
<sequence length="114" mass="11861">MIEADSSITAMNEAAKAAERAQDARRLKSLNPPVQQVERRDAVAPTISVAELRARILRLTASLHSAADSEAAHVGQIMGVEFSPALLSINEGDSVGTLSDLGGLPSSVGALSRV</sequence>
<dbReference type="Proteomes" id="UP000829194">
    <property type="component" value="Chromosome"/>
</dbReference>
<evidence type="ECO:0000256" key="1">
    <source>
        <dbReference type="SAM" id="MobiDB-lite"/>
    </source>
</evidence>
<accession>A0ABY3X9P7</accession>